<protein>
    <submittedName>
        <fullName evidence="3">Uncharacterized protein</fullName>
    </submittedName>
</protein>
<evidence type="ECO:0000313" key="3">
    <source>
        <dbReference type="WBParaSite" id="SMUV_0000926001-mRNA-1"/>
    </source>
</evidence>
<sequence>MIKIDDNSDDEEEIMVKDERNEERERIEDSAADSGVVAAADAENNIRSNLFATTIELEKRPRGGRGGRRSKEAKDKDDEHSTQLNETGAYRLKALLQIQHFFARSSPTNRSQNLLLSSVPL</sequence>
<evidence type="ECO:0000256" key="1">
    <source>
        <dbReference type="SAM" id="MobiDB-lite"/>
    </source>
</evidence>
<accession>A0A0N5AWG1</accession>
<dbReference type="WBParaSite" id="SMUV_0000926001-mRNA-1">
    <property type="protein sequence ID" value="SMUV_0000926001-mRNA-1"/>
    <property type="gene ID" value="SMUV_0000926001"/>
</dbReference>
<feature type="compositionally biased region" description="Basic and acidic residues" evidence="1">
    <location>
        <begin position="69"/>
        <end position="81"/>
    </location>
</feature>
<feature type="region of interest" description="Disordered" evidence="1">
    <location>
        <begin position="1"/>
        <end position="35"/>
    </location>
</feature>
<feature type="compositionally biased region" description="Basic and acidic residues" evidence="1">
    <location>
        <begin position="14"/>
        <end position="29"/>
    </location>
</feature>
<reference evidence="3" key="1">
    <citation type="submission" date="2017-02" db="UniProtKB">
        <authorList>
            <consortium name="WormBaseParasite"/>
        </authorList>
    </citation>
    <scope>IDENTIFICATION</scope>
</reference>
<organism evidence="2 3">
    <name type="scientific">Syphacia muris</name>
    <dbReference type="NCBI Taxonomy" id="451379"/>
    <lineage>
        <taxon>Eukaryota</taxon>
        <taxon>Metazoa</taxon>
        <taxon>Ecdysozoa</taxon>
        <taxon>Nematoda</taxon>
        <taxon>Chromadorea</taxon>
        <taxon>Rhabditida</taxon>
        <taxon>Spirurina</taxon>
        <taxon>Oxyuridomorpha</taxon>
        <taxon>Oxyuroidea</taxon>
        <taxon>Oxyuridae</taxon>
        <taxon>Syphacia</taxon>
    </lineage>
</organism>
<dbReference type="AlphaFoldDB" id="A0A0N5AWG1"/>
<dbReference type="Proteomes" id="UP000046393">
    <property type="component" value="Unplaced"/>
</dbReference>
<evidence type="ECO:0000313" key="2">
    <source>
        <dbReference type="Proteomes" id="UP000046393"/>
    </source>
</evidence>
<feature type="region of interest" description="Disordered" evidence="1">
    <location>
        <begin position="57"/>
        <end position="86"/>
    </location>
</feature>
<proteinExistence type="predicted"/>
<name>A0A0N5AWG1_9BILA</name>
<keyword evidence="2" id="KW-1185">Reference proteome</keyword>